<evidence type="ECO:0000259" key="2">
    <source>
        <dbReference type="Pfam" id="PF00248"/>
    </source>
</evidence>
<dbReference type="AlphaFoldDB" id="A0A0M4EES7"/>
<feature type="region of interest" description="Disordered" evidence="1">
    <location>
        <begin position="345"/>
        <end position="384"/>
    </location>
</feature>
<dbReference type="CDD" id="cd19116">
    <property type="entry name" value="AKR_AKR2E1-5"/>
    <property type="match status" value="1"/>
</dbReference>
<evidence type="ECO:0000313" key="3">
    <source>
        <dbReference type="EMBL" id="ALC44334.1"/>
    </source>
</evidence>
<proteinExistence type="predicted"/>
<dbReference type="PANTHER" id="PTHR11732">
    <property type="entry name" value="ALDO/KETO REDUCTASE"/>
    <property type="match status" value="1"/>
</dbReference>
<evidence type="ECO:0000313" key="4">
    <source>
        <dbReference type="Proteomes" id="UP000494163"/>
    </source>
</evidence>
<dbReference type="OrthoDB" id="416253at2759"/>
<accession>A0A0M4EES7</accession>
<dbReference type="InterPro" id="IPR023210">
    <property type="entry name" value="NADP_OxRdtase_dom"/>
</dbReference>
<dbReference type="STRING" id="30019.A0A0M4EES7"/>
<gene>
    <name evidence="3" type="ORF">Dbus_chr3Lg1500</name>
</gene>
<dbReference type="SMR" id="A0A0M4EES7"/>
<feature type="non-terminal residue" evidence="3">
    <location>
        <position position="384"/>
    </location>
</feature>
<dbReference type="InterPro" id="IPR018170">
    <property type="entry name" value="Aldo/ket_reductase_CS"/>
</dbReference>
<dbReference type="FunFam" id="3.20.20.100:FF:000023">
    <property type="entry name" value="aldose reductase"/>
    <property type="match status" value="1"/>
</dbReference>
<name>A0A0M4EES7_DROBS</name>
<dbReference type="InterPro" id="IPR036812">
    <property type="entry name" value="NAD(P)_OxRdtase_dom_sf"/>
</dbReference>
<feature type="domain" description="NADP-dependent oxidoreductase" evidence="2">
    <location>
        <begin position="60"/>
        <end position="325"/>
    </location>
</feature>
<protein>
    <submittedName>
        <fullName evidence="3">ARY</fullName>
    </submittedName>
</protein>
<dbReference type="PRINTS" id="PR00069">
    <property type="entry name" value="ALDKETRDTASE"/>
</dbReference>
<reference evidence="3 4" key="1">
    <citation type="submission" date="2015-08" db="EMBL/GenBank/DDBJ databases">
        <title>Ancestral chromatin configuration constrains chromatin evolution on differentiating sex chromosomes in Drosophila.</title>
        <authorList>
            <person name="Zhou Q."/>
            <person name="Bachtrog D."/>
        </authorList>
    </citation>
    <scope>NUCLEOTIDE SEQUENCE [LARGE SCALE GENOMIC DNA]</scope>
    <source>
        <tissue evidence="3">Whole larvae</tissue>
    </source>
</reference>
<dbReference type="Gene3D" id="3.20.20.100">
    <property type="entry name" value="NADP-dependent oxidoreductase domain"/>
    <property type="match status" value="1"/>
</dbReference>
<sequence>MIPARCLTTCDDEEEEDNSRVALILGGDQRPPCSAKSLLLAPKIKLSSGYEMPVLGFGTYKADKLYKEFHCAVETGYRHFDTAFCYGNEKEVGEAIRTQIQMGNVSRENIFLTTKLWNTHHDPRDVRRICEKQLETLGLDYIDLYLMHFPVAYKHLCDEILEPMANDDIQTTDLDYIDTWHAMEDLVRLGLVRSIGVSNFNMEQMQRIIQCSSSKPVVNQVEIWPGLVQKDLVDYCRYNGIIVTAFSPLGQPDREEHKPIYFFSEGMRRLMKKYERTAAQIVLRYLIDYGVVPIPKAANPVHIRQNLNIFDFVLNETDTRALKGIKQKERIVKFDLVKDHPFYPFVRDEEPEESQPKSKPKRRAPKPKQKSAQPTDDQKVEQKG</sequence>
<dbReference type="Proteomes" id="UP000494163">
    <property type="component" value="Chromosome 3L"/>
</dbReference>
<dbReference type="PROSITE" id="PS00798">
    <property type="entry name" value="ALDOKETO_REDUCTASE_1"/>
    <property type="match status" value="1"/>
</dbReference>
<organism evidence="3 4">
    <name type="scientific">Drosophila busckii</name>
    <name type="common">Fruit fly</name>
    <dbReference type="NCBI Taxonomy" id="30019"/>
    <lineage>
        <taxon>Eukaryota</taxon>
        <taxon>Metazoa</taxon>
        <taxon>Ecdysozoa</taxon>
        <taxon>Arthropoda</taxon>
        <taxon>Hexapoda</taxon>
        <taxon>Insecta</taxon>
        <taxon>Pterygota</taxon>
        <taxon>Neoptera</taxon>
        <taxon>Endopterygota</taxon>
        <taxon>Diptera</taxon>
        <taxon>Brachycera</taxon>
        <taxon>Muscomorpha</taxon>
        <taxon>Ephydroidea</taxon>
        <taxon>Drosophilidae</taxon>
        <taxon>Drosophila</taxon>
    </lineage>
</organism>
<feature type="compositionally biased region" description="Basic residues" evidence="1">
    <location>
        <begin position="358"/>
        <end position="369"/>
    </location>
</feature>
<dbReference type="InterPro" id="IPR020471">
    <property type="entry name" value="AKR"/>
</dbReference>
<dbReference type="PROSITE" id="PS00062">
    <property type="entry name" value="ALDOKETO_REDUCTASE_2"/>
    <property type="match status" value="1"/>
</dbReference>
<dbReference type="SUPFAM" id="SSF51430">
    <property type="entry name" value="NAD(P)-linked oxidoreductase"/>
    <property type="match status" value="1"/>
</dbReference>
<dbReference type="InterPro" id="IPR044488">
    <property type="entry name" value="AKR2E"/>
</dbReference>
<dbReference type="EMBL" id="CP012525">
    <property type="protein sequence ID" value="ALC44334.1"/>
    <property type="molecule type" value="Genomic_DNA"/>
</dbReference>
<dbReference type="OMA" id="TWHHRVQ"/>
<keyword evidence="4" id="KW-1185">Reference proteome</keyword>
<evidence type="ECO:0000256" key="1">
    <source>
        <dbReference type="SAM" id="MobiDB-lite"/>
    </source>
</evidence>
<dbReference type="GO" id="GO:0016491">
    <property type="term" value="F:oxidoreductase activity"/>
    <property type="evidence" value="ECO:0007669"/>
    <property type="project" value="InterPro"/>
</dbReference>
<dbReference type="Pfam" id="PF00248">
    <property type="entry name" value="Aldo_ket_red"/>
    <property type="match status" value="1"/>
</dbReference>